<dbReference type="Proteomes" id="UP000629098">
    <property type="component" value="Unassembled WGS sequence"/>
</dbReference>
<dbReference type="RefSeq" id="WP_190832356.1">
    <property type="nucleotide sequence ID" value="NZ_CAWPPI010000072.1"/>
</dbReference>
<organism evidence="1 2">
    <name type="scientific">Iningainema tapete BLCC-T55</name>
    <dbReference type="NCBI Taxonomy" id="2748662"/>
    <lineage>
        <taxon>Bacteria</taxon>
        <taxon>Bacillati</taxon>
        <taxon>Cyanobacteriota</taxon>
        <taxon>Cyanophyceae</taxon>
        <taxon>Nostocales</taxon>
        <taxon>Scytonemataceae</taxon>
        <taxon>Iningainema tapete</taxon>
    </lineage>
</organism>
<accession>A0A8J7C8L6</accession>
<sequence>MPSLYFQLFRQKFSQLPSSLSLAAISLLLLVVSSGCVQKAQEEVQLEIKNVQSVQSNGLYNISGSTNLPDSSQITVTAVRNLRPQEGQQLLNSPDSTNRSILARQIVEVKQGEWLADLNLWQVAANGTFQENWQASQVLTRLTPENGVTFIATFDAASQQQSQQSLKKPDQDYQNLEGKLIRFTNEGEIYVQASQTLAIPLPTGKTIAPRFQLEDMNDGWGIRNQIPPQPTIGVNTRASLLATKFRQTNASLKASEFMR</sequence>
<keyword evidence="2" id="KW-1185">Reference proteome</keyword>
<comment type="caution">
    <text evidence="1">The sequence shown here is derived from an EMBL/GenBank/DDBJ whole genome shotgun (WGS) entry which is preliminary data.</text>
</comment>
<proteinExistence type="predicted"/>
<reference evidence="1" key="1">
    <citation type="submission" date="2020-09" db="EMBL/GenBank/DDBJ databases">
        <title>Iningainema tapete sp. nov. (Scytonemataceae, Cyanobacteria) from greenhouses in central Florida (USA) produces two types of nodularin with biosynthetic potential for microcystin-LR and anabaenopeptins.</title>
        <authorList>
            <person name="Berthold D.E."/>
            <person name="Lefler F.W."/>
            <person name="Huang I.-S."/>
            <person name="Abdulla H."/>
            <person name="Zimba P.V."/>
            <person name="Laughinghouse H.D. IV."/>
        </authorList>
    </citation>
    <scope>NUCLEOTIDE SEQUENCE</scope>
    <source>
        <strain evidence="1">BLCCT55</strain>
    </source>
</reference>
<dbReference type="AlphaFoldDB" id="A0A8J7C8L6"/>
<evidence type="ECO:0000313" key="2">
    <source>
        <dbReference type="Proteomes" id="UP000629098"/>
    </source>
</evidence>
<protein>
    <submittedName>
        <fullName evidence="1">Uncharacterized protein</fullName>
    </submittedName>
</protein>
<evidence type="ECO:0000313" key="1">
    <source>
        <dbReference type="EMBL" id="MBD2774841.1"/>
    </source>
</evidence>
<gene>
    <name evidence="1" type="ORF">ICL16_22915</name>
</gene>
<name>A0A8J7C8L6_9CYAN</name>
<dbReference type="EMBL" id="JACXAE010000072">
    <property type="protein sequence ID" value="MBD2774841.1"/>
    <property type="molecule type" value="Genomic_DNA"/>
</dbReference>